<evidence type="ECO:0000313" key="1">
    <source>
        <dbReference type="EMBL" id="KAG5607397.1"/>
    </source>
</evidence>
<dbReference type="AlphaFoldDB" id="A0A9J5Z5A0"/>
<protein>
    <submittedName>
        <fullName evidence="1">Uncharacterized protein</fullName>
    </submittedName>
</protein>
<dbReference type="EMBL" id="JACXVP010000005">
    <property type="protein sequence ID" value="KAG5607397.1"/>
    <property type="molecule type" value="Genomic_DNA"/>
</dbReference>
<evidence type="ECO:0000313" key="2">
    <source>
        <dbReference type="Proteomes" id="UP000824120"/>
    </source>
</evidence>
<comment type="caution">
    <text evidence="1">The sequence shown here is derived from an EMBL/GenBank/DDBJ whole genome shotgun (WGS) entry which is preliminary data.</text>
</comment>
<sequence length="80" mass="9275">MSLVKMAMEVQQRGRSTVEGGDSQQVRVKWELGLQLVNSTYGVSAWRTIRNLWHDLSRNIVYKVGNGDENPITERKLEWK</sequence>
<accession>A0A9J5Z5A0</accession>
<keyword evidence="2" id="KW-1185">Reference proteome</keyword>
<dbReference type="Proteomes" id="UP000824120">
    <property type="component" value="Chromosome 5"/>
</dbReference>
<proteinExistence type="predicted"/>
<gene>
    <name evidence="1" type="ORF">H5410_028889</name>
</gene>
<reference evidence="1 2" key="1">
    <citation type="submission" date="2020-09" db="EMBL/GenBank/DDBJ databases">
        <title>De no assembly of potato wild relative species, Solanum commersonii.</title>
        <authorList>
            <person name="Cho K."/>
        </authorList>
    </citation>
    <scope>NUCLEOTIDE SEQUENCE [LARGE SCALE GENOMIC DNA]</scope>
    <source>
        <strain evidence="1">LZ3.2</strain>
        <tissue evidence="1">Leaf</tissue>
    </source>
</reference>
<organism evidence="1 2">
    <name type="scientific">Solanum commersonii</name>
    <name type="common">Commerson's wild potato</name>
    <name type="synonym">Commerson's nightshade</name>
    <dbReference type="NCBI Taxonomy" id="4109"/>
    <lineage>
        <taxon>Eukaryota</taxon>
        <taxon>Viridiplantae</taxon>
        <taxon>Streptophyta</taxon>
        <taxon>Embryophyta</taxon>
        <taxon>Tracheophyta</taxon>
        <taxon>Spermatophyta</taxon>
        <taxon>Magnoliopsida</taxon>
        <taxon>eudicotyledons</taxon>
        <taxon>Gunneridae</taxon>
        <taxon>Pentapetalae</taxon>
        <taxon>asterids</taxon>
        <taxon>lamiids</taxon>
        <taxon>Solanales</taxon>
        <taxon>Solanaceae</taxon>
        <taxon>Solanoideae</taxon>
        <taxon>Solaneae</taxon>
        <taxon>Solanum</taxon>
    </lineage>
</organism>
<name>A0A9J5Z5A0_SOLCO</name>